<proteinExistence type="predicted"/>
<accession>A0A259TXY7</accession>
<comment type="caution">
    <text evidence="2">The sequence shown here is derived from an EMBL/GenBank/DDBJ whole genome shotgun (WGS) entry which is preliminary data.</text>
</comment>
<dbReference type="RefSeq" id="WP_094546966.1">
    <property type="nucleotide sequence ID" value="NZ_MQWB01000001.1"/>
</dbReference>
<feature type="chain" id="PRO_5012966456" evidence="1">
    <location>
        <begin position="21"/>
        <end position="159"/>
    </location>
</feature>
<dbReference type="Proteomes" id="UP000216446">
    <property type="component" value="Unassembled WGS sequence"/>
</dbReference>
<evidence type="ECO:0000313" key="3">
    <source>
        <dbReference type="Proteomes" id="UP000216446"/>
    </source>
</evidence>
<feature type="signal peptide" evidence="1">
    <location>
        <begin position="1"/>
        <end position="20"/>
    </location>
</feature>
<dbReference type="EMBL" id="MQWB01000001">
    <property type="protein sequence ID" value="OZC02571.1"/>
    <property type="molecule type" value="Genomic_DNA"/>
</dbReference>
<sequence>MRTLFFLLPVLALGACSASAPSGVAANGYPVLHRDSVVVYESRDDIPDVFEVLGVAQASQQVRSVGVTRVVSGEELAQLRREPNARAQQSSFRRHRVEQAKRDAARLGANGILIVTEDDLIEDPRFRQALGSAGWGRDDRLLFIYVGSPPARGNASDPG</sequence>
<protein>
    <submittedName>
        <fullName evidence="2">Uncharacterized protein</fullName>
    </submittedName>
</protein>
<dbReference type="PROSITE" id="PS51257">
    <property type="entry name" value="PROKAR_LIPOPROTEIN"/>
    <property type="match status" value="1"/>
</dbReference>
<gene>
    <name evidence="2" type="ORF">BSZ36_06015</name>
</gene>
<dbReference type="InParanoid" id="A0A259TXY7"/>
<dbReference type="AlphaFoldDB" id="A0A259TXY7"/>
<organism evidence="2 3">
    <name type="scientific">Rubricoccus marinus</name>
    <dbReference type="NCBI Taxonomy" id="716817"/>
    <lineage>
        <taxon>Bacteria</taxon>
        <taxon>Pseudomonadati</taxon>
        <taxon>Rhodothermota</taxon>
        <taxon>Rhodothermia</taxon>
        <taxon>Rhodothermales</taxon>
        <taxon>Rubricoccaceae</taxon>
        <taxon>Rubricoccus</taxon>
    </lineage>
</organism>
<evidence type="ECO:0000256" key="1">
    <source>
        <dbReference type="SAM" id="SignalP"/>
    </source>
</evidence>
<name>A0A259TXY7_9BACT</name>
<evidence type="ECO:0000313" key="2">
    <source>
        <dbReference type="EMBL" id="OZC02571.1"/>
    </source>
</evidence>
<keyword evidence="1" id="KW-0732">Signal</keyword>
<keyword evidence="3" id="KW-1185">Reference proteome</keyword>
<reference evidence="2 3" key="1">
    <citation type="submission" date="2016-11" db="EMBL/GenBank/DDBJ databases">
        <title>Study of marine rhodopsin-containing bacteria.</title>
        <authorList>
            <person name="Yoshizawa S."/>
            <person name="Kumagai Y."/>
            <person name="Kogure K."/>
        </authorList>
    </citation>
    <scope>NUCLEOTIDE SEQUENCE [LARGE SCALE GENOMIC DNA]</scope>
    <source>
        <strain evidence="2 3">SG-29</strain>
    </source>
</reference>